<accession>A0A0D2NY85</accession>
<dbReference type="Proteomes" id="UP000054270">
    <property type="component" value="Unassembled WGS sequence"/>
</dbReference>
<evidence type="ECO:0008006" key="4">
    <source>
        <dbReference type="Google" id="ProtNLM"/>
    </source>
</evidence>
<reference evidence="3" key="1">
    <citation type="submission" date="2014-04" db="EMBL/GenBank/DDBJ databases">
        <title>Evolutionary Origins and Diversification of the Mycorrhizal Mutualists.</title>
        <authorList>
            <consortium name="DOE Joint Genome Institute"/>
            <consortium name="Mycorrhizal Genomics Consortium"/>
            <person name="Kohler A."/>
            <person name="Kuo A."/>
            <person name="Nagy L.G."/>
            <person name="Floudas D."/>
            <person name="Copeland A."/>
            <person name="Barry K.W."/>
            <person name="Cichocki N."/>
            <person name="Veneault-Fourrey C."/>
            <person name="LaButti K."/>
            <person name="Lindquist E.A."/>
            <person name="Lipzen A."/>
            <person name="Lundell T."/>
            <person name="Morin E."/>
            <person name="Murat C."/>
            <person name="Riley R."/>
            <person name="Ohm R."/>
            <person name="Sun H."/>
            <person name="Tunlid A."/>
            <person name="Henrissat B."/>
            <person name="Grigoriev I.V."/>
            <person name="Hibbett D.S."/>
            <person name="Martin F."/>
        </authorList>
    </citation>
    <scope>NUCLEOTIDE SEQUENCE [LARGE SCALE GENOMIC DNA]</scope>
    <source>
        <strain evidence="3">FD-334 SS-4</strain>
    </source>
</reference>
<proteinExistence type="predicted"/>
<dbReference type="OrthoDB" id="3365698at2759"/>
<dbReference type="STRING" id="945553.A0A0D2NY85"/>
<sequence>MDADNLIVTNRTSTNEEREELQRQANEKQDALNKRISELEAQLESAKRERTAFLETPLPFQRPFSPFLRLPQDVIREIFAACLDPETNPTMSKKEAPTLLTQISSGLRRIALASPELWAAIHIPIIGGVPPHISDIAQSVMDKRAEGAKEWLLRRSGNLPLRVSVRRATQYEVCPRPPYVHLKNDIIDVVLSCCSRWRDVFFAISDKALLPWLAELSPEDVPLLRSFHHTNGIDDFRDQTLADSLEFWPQCRFLASPNLRRFCANLNTENVSELLLSCPITWKNLTHLGLLGTVPYYASECIALCDMLRQCPRLVSLKILVSNRGSPGMGELVFPTLKYLTIDEEKSDPQEIPGVLAVIIAPALNTLVYHGHIDYKSSPTANPENLLTMMQRTRNITHFTLGYCSPEMLVNLVAHCPLLSYLSIVQLGRSYLVGSIPGDHLLSRLFLDDDCFCPLLDHFTCSTTFAATLQTIRNIIHRKNGTVPHFAPWKALRLHIAYDIRNDDEIAKLRDEISADKRKPVDIRFSQTSQISRNLVNDIGHHVQISRHHEGTWPMRDTWPLAE</sequence>
<dbReference type="SUPFAM" id="SSF52047">
    <property type="entry name" value="RNI-like"/>
    <property type="match status" value="1"/>
</dbReference>
<gene>
    <name evidence="2" type="ORF">HYPSUDRAFT_42106</name>
</gene>
<evidence type="ECO:0000256" key="1">
    <source>
        <dbReference type="SAM" id="MobiDB-lite"/>
    </source>
</evidence>
<evidence type="ECO:0000313" key="3">
    <source>
        <dbReference type="Proteomes" id="UP000054270"/>
    </source>
</evidence>
<feature type="region of interest" description="Disordered" evidence="1">
    <location>
        <begin position="1"/>
        <end position="20"/>
    </location>
</feature>
<protein>
    <recommendedName>
        <fullName evidence="4">F-box domain-containing protein</fullName>
    </recommendedName>
</protein>
<dbReference type="Gene3D" id="3.80.10.10">
    <property type="entry name" value="Ribonuclease Inhibitor"/>
    <property type="match status" value="1"/>
</dbReference>
<name>A0A0D2NY85_HYPSF</name>
<organism evidence="2 3">
    <name type="scientific">Hypholoma sublateritium (strain FD-334 SS-4)</name>
    <dbReference type="NCBI Taxonomy" id="945553"/>
    <lineage>
        <taxon>Eukaryota</taxon>
        <taxon>Fungi</taxon>
        <taxon>Dikarya</taxon>
        <taxon>Basidiomycota</taxon>
        <taxon>Agaricomycotina</taxon>
        <taxon>Agaricomycetes</taxon>
        <taxon>Agaricomycetidae</taxon>
        <taxon>Agaricales</taxon>
        <taxon>Agaricineae</taxon>
        <taxon>Strophariaceae</taxon>
        <taxon>Hypholoma</taxon>
    </lineage>
</organism>
<dbReference type="InterPro" id="IPR032675">
    <property type="entry name" value="LRR_dom_sf"/>
</dbReference>
<dbReference type="AlphaFoldDB" id="A0A0D2NY85"/>
<evidence type="ECO:0000313" key="2">
    <source>
        <dbReference type="EMBL" id="KJA21456.1"/>
    </source>
</evidence>
<keyword evidence="3" id="KW-1185">Reference proteome</keyword>
<dbReference type="EMBL" id="KN817558">
    <property type="protein sequence ID" value="KJA21456.1"/>
    <property type="molecule type" value="Genomic_DNA"/>
</dbReference>